<dbReference type="RefSeq" id="WP_085772807.1">
    <property type="nucleotide sequence ID" value="NZ_AP027149.1"/>
</dbReference>
<keyword evidence="1" id="KW-0472">Membrane</keyword>
<dbReference type="AlphaFoldDB" id="A0A1W6MYL9"/>
<evidence type="ECO:0000256" key="1">
    <source>
        <dbReference type="SAM" id="Phobius"/>
    </source>
</evidence>
<gene>
    <name evidence="3" type="ORF">B1812_18020</name>
</gene>
<dbReference type="OrthoDB" id="9881563at2"/>
<name>A0A1W6MYL9_9HYPH</name>
<dbReference type="Proteomes" id="UP000193978">
    <property type="component" value="Chromosome"/>
</dbReference>
<keyword evidence="1" id="KW-0812">Transmembrane</keyword>
<accession>A0A1W6MYL9</accession>
<keyword evidence="2" id="KW-0732">Signal</keyword>
<feature type="signal peptide" evidence="2">
    <location>
        <begin position="1"/>
        <end position="26"/>
    </location>
</feature>
<dbReference type="KEGG" id="mbry:B1812_18020"/>
<organism evidence="3 4">
    <name type="scientific">Methylocystis bryophila</name>
    <dbReference type="NCBI Taxonomy" id="655015"/>
    <lineage>
        <taxon>Bacteria</taxon>
        <taxon>Pseudomonadati</taxon>
        <taxon>Pseudomonadota</taxon>
        <taxon>Alphaproteobacteria</taxon>
        <taxon>Hyphomicrobiales</taxon>
        <taxon>Methylocystaceae</taxon>
        <taxon>Methylocystis</taxon>
    </lineage>
</organism>
<proteinExistence type="predicted"/>
<keyword evidence="4" id="KW-1185">Reference proteome</keyword>
<evidence type="ECO:0000313" key="3">
    <source>
        <dbReference type="EMBL" id="ARN82675.1"/>
    </source>
</evidence>
<dbReference type="EMBL" id="CP019948">
    <property type="protein sequence ID" value="ARN82675.1"/>
    <property type="molecule type" value="Genomic_DNA"/>
</dbReference>
<evidence type="ECO:0000313" key="4">
    <source>
        <dbReference type="Proteomes" id="UP000193978"/>
    </source>
</evidence>
<sequence>MTASLLWKGFKGLCYLALAVNVGAFAAAAALEASGLCSAINEGYADCGTPVLSQIAYTVGMIPVISIFTLVPFLLAILGVVFLVGEMIRGIFRRRGPEKLG</sequence>
<feature type="transmembrane region" description="Helical" evidence="1">
    <location>
        <begin position="55"/>
        <end position="85"/>
    </location>
</feature>
<feature type="chain" id="PRO_5010858156" evidence="2">
    <location>
        <begin position="27"/>
        <end position="101"/>
    </location>
</feature>
<evidence type="ECO:0000256" key="2">
    <source>
        <dbReference type="SAM" id="SignalP"/>
    </source>
</evidence>
<protein>
    <submittedName>
        <fullName evidence="3">Uncharacterized protein</fullName>
    </submittedName>
</protein>
<keyword evidence="1" id="KW-1133">Transmembrane helix</keyword>
<reference evidence="3 4" key="1">
    <citation type="submission" date="2017-02" db="EMBL/GenBank/DDBJ databases">
        <authorList>
            <person name="Peterson S.W."/>
        </authorList>
    </citation>
    <scope>NUCLEOTIDE SEQUENCE [LARGE SCALE GENOMIC DNA]</scope>
    <source>
        <strain evidence="3 4">S285</strain>
    </source>
</reference>